<dbReference type="Proteomes" id="UP000194440">
    <property type="component" value="Plasmid pACP4.1"/>
</dbReference>
<dbReference type="GO" id="GO:0043565">
    <property type="term" value="F:sequence-specific DNA binding"/>
    <property type="evidence" value="ECO:0007669"/>
    <property type="project" value="InterPro"/>
</dbReference>
<keyword evidence="1" id="KW-0614">Plasmid</keyword>
<protein>
    <submittedName>
        <fullName evidence="1">Transposase</fullName>
    </submittedName>
</protein>
<dbReference type="Pfam" id="PF01527">
    <property type="entry name" value="HTH_Tnp_1"/>
    <property type="match status" value="1"/>
</dbReference>
<dbReference type="KEGG" id="acip:CBP36_19220"/>
<reference evidence="1" key="1">
    <citation type="submission" date="2017-05" db="EMBL/GenBank/DDBJ databases">
        <title>Polyphasic characterization of four soil-derived phenanthrene-degrading Acidovorax strains and proposal of Acidovorax phenanthrenivorans sp. nov.</title>
        <authorList>
            <person name="Singleton D."/>
            <person name="Lee J."/>
            <person name="Dickey A.N."/>
            <person name="Stroud A."/>
            <person name="Scholl E.H."/>
            <person name="Wright F.A."/>
            <person name="Aitken M.D."/>
        </authorList>
    </citation>
    <scope>NUCLEOTIDE SEQUENCE</scope>
    <source>
        <strain evidence="1">P4</strain>
        <plasmid evidence="1">pACP4.1</plasmid>
    </source>
</reference>
<keyword evidence="2" id="KW-1185">Reference proteome</keyword>
<evidence type="ECO:0000313" key="1">
    <source>
        <dbReference type="EMBL" id="ART61108.1"/>
    </source>
</evidence>
<proteinExistence type="predicted"/>
<evidence type="ECO:0000313" key="2">
    <source>
        <dbReference type="Proteomes" id="UP000194440"/>
    </source>
</evidence>
<dbReference type="RefSeq" id="WP_008903080.1">
    <property type="nucleotide sequence ID" value="NZ_CP021360.1"/>
</dbReference>
<organism evidence="1 2">
    <name type="scientific">Acidovorax carolinensis</name>
    <dbReference type="NCBI Taxonomy" id="553814"/>
    <lineage>
        <taxon>Bacteria</taxon>
        <taxon>Pseudomonadati</taxon>
        <taxon>Pseudomonadota</taxon>
        <taxon>Betaproteobacteria</taxon>
        <taxon>Burkholderiales</taxon>
        <taxon>Comamonadaceae</taxon>
        <taxon>Acidovorax</taxon>
    </lineage>
</organism>
<dbReference type="NCBIfam" id="NF047595">
    <property type="entry name" value="IS66_ISRel24_TnpA"/>
    <property type="match status" value="1"/>
</dbReference>
<dbReference type="InterPro" id="IPR010921">
    <property type="entry name" value="Trp_repressor/repl_initiator"/>
</dbReference>
<dbReference type="GO" id="GO:0006313">
    <property type="term" value="P:DNA transposition"/>
    <property type="evidence" value="ECO:0007669"/>
    <property type="project" value="InterPro"/>
</dbReference>
<dbReference type="OrthoDB" id="9800877at2"/>
<geneLocation type="plasmid" evidence="1 2">
    <name>pACP4.1</name>
</geneLocation>
<accession>A0A240TXK1</accession>
<dbReference type="SUPFAM" id="SSF48295">
    <property type="entry name" value="TrpR-like"/>
    <property type="match status" value="1"/>
</dbReference>
<sequence length="147" mass="15643">MSEIDAEVVRRLVTGRKNDGRAVYDPQAKAEVVRACLQPDVSVARMALQCGINANLLRRWITQSMGSDLKASRANLPTVAMASTSAFVPLRLAAPEASPVTAAEVKTRLHARLPNGVEIDLSDADPGGLLPVLELLGRLPCSGSTTR</sequence>
<gene>
    <name evidence="1" type="ORF">CBP36_19220</name>
</gene>
<name>A0A240TXK1_9BURK</name>
<dbReference type="GO" id="GO:0004803">
    <property type="term" value="F:transposase activity"/>
    <property type="evidence" value="ECO:0007669"/>
    <property type="project" value="InterPro"/>
</dbReference>
<dbReference type="AlphaFoldDB" id="A0A240TXK1"/>
<dbReference type="EMBL" id="CP021367">
    <property type="protein sequence ID" value="ART61108.1"/>
    <property type="molecule type" value="Genomic_DNA"/>
</dbReference>
<accession>A0A240UI11</accession>
<dbReference type="InterPro" id="IPR002514">
    <property type="entry name" value="Transposase_8"/>
</dbReference>